<evidence type="ECO:0000313" key="1">
    <source>
        <dbReference type="Proteomes" id="UP000046395"/>
    </source>
</evidence>
<dbReference type="PANTHER" id="PTHR45913">
    <property type="entry name" value="EPM2A-INTERACTING PROTEIN 1"/>
    <property type="match status" value="1"/>
</dbReference>
<dbReference type="AlphaFoldDB" id="A0A5S6QFT3"/>
<protein>
    <submittedName>
        <fullName evidence="2">DUF4371 domain-containing protein</fullName>
    </submittedName>
</protein>
<evidence type="ECO:0000313" key="2">
    <source>
        <dbReference type="WBParaSite" id="TMUE_2000006044.1"/>
    </source>
</evidence>
<dbReference type="Proteomes" id="UP000046395">
    <property type="component" value="Unassembled WGS sequence"/>
</dbReference>
<dbReference type="STRING" id="70415.A0A5S6QFT3"/>
<organism evidence="1 2">
    <name type="scientific">Trichuris muris</name>
    <name type="common">Mouse whipworm</name>
    <dbReference type="NCBI Taxonomy" id="70415"/>
    <lineage>
        <taxon>Eukaryota</taxon>
        <taxon>Metazoa</taxon>
        <taxon>Ecdysozoa</taxon>
        <taxon>Nematoda</taxon>
        <taxon>Enoplea</taxon>
        <taxon>Dorylaimia</taxon>
        <taxon>Trichinellida</taxon>
        <taxon>Trichuridae</taxon>
        <taxon>Trichuris</taxon>
    </lineage>
</organism>
<sequence>MDSPKKKSRQYSTEYLKFGFTCSSANRRLPMCLICEKVFSNEAMKPSRLKEHLTRCHPDKRCKDVAYFRSLREKLSSRRTLPSMMASESKIHYGGMLASYRIALMIAKSGKPHSIGEDLILPATAEILETVLHQPASTIISKIPLSRRTVQRRIDAMAQDIESTLCGILRNTEFALQLDESTLPGNEAVLLAYVRFIKEERLVQELLFAKELLTDTKGESIFEAVSDFFKEKQIPFKNILAVATDGAPSMVGRYHGFVAYLKEVVPDVLAVHCVLHRQHIVAKRLSVRLNSSLQYVIQAVNRIKANALSDRLFRQLCDENDEEFNRLLLHTEVRWLSKERDYSLCENFRKSKMDIAYLADLYFKFNEMNKQLQSNELNLIKTKAVISAFLSKLMLFKCNFARGEFCQFRTLSRHLQMLYEDFLRRFDDLFSLEELIDLQSNEEIKARMKKGYEYFWLHEEIPARYPALWAAMKSVVTDLVTKRNRLEVVNRGDLRLRVTSMKPNVERIIGFHATCPSE</sequence>
<accession>A0A5S6QFT3</accession>
<dbReference type="PANTHER" id="PTHR45913:SF22">
    <property type="entry name" value="SCAN BOX DOMAIN-CONTAINING PROTEIN"/>
    <property type="match status" value="1"/>
</dbReference>
<proteinExistence type="predicted"/>
<name>A0A5S6QFT3_TRIMR</name>
<keyword evidence="1" id="KW-1185">Reference proteome</keyword>
<dbReference type="WBParaSite" id="TMUE_2000006044.1">
    <property type="protein sequence ID" value="TMUE_2000006044.1"/>
    <property type="gene ID" value="WBGene00295393"/>
</dbReference>
<reference evidence="2" key="1">
    <citation type="submission" date="2019-12" db="UniProtKB">
        <authorList>
            <consortium name="WormBaseParasite"/>
        </authorList>
    </citation>
    <scope>IDENTIFICATION</scope>
</reference>